<proteinExistence type="predicted"/>
<gene>
    <name evidence="1" type="ORF">HAX54_013222</name>
</gene>
<organism evidence="1 2">
    <name type="scientific">Datura stramonium</name>
    <name type="common">Jimsonweed</name>
    <name type="synonym">Common thornapple</name>
    <dbReference type="NCBI Taxonomy" id="4076"/>
    <lineage>
        <taxon>Eukaryota</taxon>
        <taxon>Viridiplantae</taxon>
        <taxon>Streptophyta</taxon>
        <taxon>Embryophyta</taxon>
        <taxon>Tracheophyta</taxon>
        <taxon>Spermatophyta</taxon>
        <taxon>Magnoliopsida</taxon>
        <taxon>eudicotyledons</taxon>
        <taxon>Gunneridae</taxon>
        <taxon>Pentapetalae</taxon>
        <taxon>asterids</taxon>
        <taxon>lamiids</taxon>
        <taxon>Solanales</taxon>
        <taxon>Solanaceae</taxon>
        <taxon>Solanoideae</taxon>
        <taxon>Datureae</taxon>
        <taxon>Datura</taxon>
    </lineage>
</organism>
<reference evidence="1 2" key="1">
    <citation type="journal article" date="2021" name="BMC Genomics">
        <title>Datura genome reveals duplications of psychoactive alkaloid biosynthetic genes and high mutation rate following tissue culture.</title>
        <authorList>
            <person name="Rajewski A."/>
            <person name="Carter-House D."/>
            <person name="Stajich J."/>
            <person name="Litt A."/>
        </authorList>
    </citation>
    <scope>NUCLEOTIDE SEQUENCE [LARGE SCALE GENOMIC DNA]</scope>
    <source>
        <strain evidence="1">AR-01</strain>
    </source>
</reference>
<sequence>MSGEQVAKECPSIIEIDKVSDQVLNIEPESLKSDVDRWGDRVKDEKDTKEKEVSVDKITIDLTEQTRPSPLKDSRANLEVNADKVRVDTMEKANVDISQTDQLSVVIS</sequence>
<keyword evidence="2" id="KW-1185">Reference proteome</keyword>
<evidence type="ECO:0000313" key="1">
    <source>
        <dbReference type="EMBL" id="MCD7472208.1"/>
    </source>
</evidence>
<evidence type="ECO:0000313" key="2">
    <source>
        <dbReference type="Proteomes" id="UP000823775"/>
    </source>
</evidence>
<dbReference type="Proteomes" id="UP000823775">
    <property type="component" value="Unassembled WGS sequence"/>
</dbReference>
<name>A0ABS8TLY3_DATST</name>
<dbReference type="EMBL" id="JACEIK010001790">
    <property type="protein sequence ID" value="MCD7472208.1"/>
    <property type="molecule type" value="Genomic_DNA"/>
</dbReference>
<comment type="caution">
    <text evidence="1">The sequence shown here is derived from an EMBL/GenBank/DDBJ whole genome shotgun (WGS) entry which is preliminary data.</text>
</comment>
<protein>
    <submittedName>
        <fullName evidence="1">Uncharacterized protein</fullName>
    </submittedName>
</protein>
<accession>A0ABS8TLY3</accession>